<keyword evidence="3" id="KW-1185">Reference proteome</keyword>
<name>A0A919V8P7_9ACTN</name>
<organism evidence="2 3">
    <name type="scientific">Sinosporangium siamense</name>
    <dbReference type="NCBI Taxonomy" id="1367973"/>
    <lineage>
        <taxon>Bacteria</taxon>
        <taxon>Bacillati</taxon>
        <taxon>Actinomycetota</taxon>
        <taxon>Actinomycetes</taxon>
        <taxon>Streptosporangiales</taxon>
        <taxon>Streptosporangiaceae</taxon>
        <taxon>Sinosporangium</taxon>
    </lineage>
</organism>
<proteinExistence type="predicted"/>
<dbReference type="RefSeq" id="WP_204029336.1">
    <property type="nucleotide sequence ID" value="NZ_BOOW01000030.1"/>
</dbReference>
<protein>
    <recommendedName>
        <fullName evidence="4">DUF4115 domain-containing protein</fullName>
    </recommendedName>
</protein>
<comment type="caution">
    <text evidence="2">The sequence shown here is derived from an EMBL/GenBank/DDBJ whole genome shotgun (WGS) entry which is preliminary data.</text>
</comment>
<dbReference type="EMBL" id="BOOW01000030">
    <property type="protein sequence ID" value="GII94668.1"/>
    <property type="molecule type" value="Genomic_DNA"/>
</dbReference>
<evidence type="ECO:0000313" key="2">
    <source>
        <dbReference type="EMBL" id="GII94668.1"/>
    </source>
</evidence>
<feature type="region of interest" description="Disordered" evidence="1">
    <location>
        <begin position="99"/>
        <end position="121"/>
    </location>
</feature>
<evidence type="ECO:0008006" key="4">
    <source>
        <dbReference type="Google" id="ProtNLM"/>
    </source>
</evidence>
<accession>A0A919V8P7</accession>
<reference evidence="2" key="1">
    <citation type="submission" date="2021-01" db="EMBL/GenBank/DDBJ databases">
        <title>Whole genome shotgun sequence of Sinosporangium siamense NBRC 109515.</title>
        <authorList>
            <person name="Komaki H."/>
            <person name="Tamura T."/>
        </authorList>
    </citation>
    <scope>NUCLEOTIDE SEQUENCE</scope>
    <source>
        <strain evidence="2">NBRC 109515</strain>
    </source>
</reference>
<dbReference type="Proteomes" id="UP000606172">
    <property type="component" value="Unassembled WGS sequence"/>
</dbReference>
<sequence>MTLGALAVLVLVGLGARAVFWSDGPAGEDISDIATSASSTSTPTLRLECLQAECGKVLVRVPGGDILQNRTMHDGEQIDYYEPRLDVVLDDSGSVNVEVNGVPRTDGKAGQRQVFQVRRDT</sequence>
<dbReference type="AlphaFoldDB" id="A0A919V8P7"/>
<gene>
    <name evidence="2" type="ORF">Ssi02_48990</name>
</gene>
<evidence type="ECO:0000256" key="1">
    <source>
        <dbReference type="SAM" id="MobiDB-lite"/>
    </source>
</evidence>
<evidence type="ECO:0000313" key="3">
    <source>
        <dbReference type="Proteomes" id="UP000606172"/>
    </source>
</evidence>